<sequence length="188" mass="20324">MNTSSHRRRTDHRRVAALCILLATCLALALQACDSPRQRARPHATWSRSGLVDGQVGQVRLLHVHILAPPMNEQKAGDDLGLYLTLVNNSDRPQTLDGVSTVHAERVAYRQGPSSPQQAVNVTIPPHGAVSLQQGHDRPHLELVGIHRPLGAIPIDVTFRFPTAGTITLRIPVLPLSRGAGSPTPARS</sequence>
<dbReference type="Gene3D" id="2.60.40.1890">
    <property type="entry name" value="PCu(A)C copper chaperone"/>
    <property type="match status" value="1"/>
</dbReference>
<reference evidence="3" key="1">
    <citation type="submission" date="2017-01" db="EMBL/GenBank/DDBJ databases">
        <authorList>
            <person name="Varghese N."/>
            <person name="Submissions S."/>
        </authorList>
    </citation>
    <scope>NUCLEOTIDE SEQUENCE [LARGE SCALE GENOMIC DNA]</scope>
    <source>
        <strain evidence="3">ATCC 12950</strain>
    </source>
</reference>
<dbReference type="AlphaFoldDB" id="A0A1N6SUN9"/>
<evidence type="ECO:0000313" key="2">
    <source>
        <dbReference type="EMBL" id="SIQ44828.1"/>
    </source>
</evidence>
<dbReference type="Pfam" id="PF04314">
    <property type="entry name" value="PCuAC"/>
    <property type="match status" value="1"/>
</dbReference>
<keyword evidence="3" id="KW-1185">Reference proteome</keyword>
<dbReference type="EMBL" id="FTNI01000002">
    <property type="protein sequence ID" value="SIQ44828.1"/>
    <property type="molecule type" value="Genomic_DNA"/>
</dbReference>
<evidence type="ECO:0000256" key="1">
    <source>
        <dbReference type="SAM" id="SignalP"/>
    </source>
</evidence>
<dbReference type="PROSITE" id="PS51257">
    <property type="entry name" value="PROKAR_LIPOPROTEIN"/>
    <property type="match status" value="1"/>
</dbReference>
<evidence type="ECO:0000313" key="3">
    <source>
        <dbReference type="Proteomes" id="UP000186096"/>
    </source>
</evidence>
<dbReference type="OrthoDB" id="3536170at2"/>
<dbReference type="InterPro" id="IPR036182">
    <property type="entry name" value="PCuAC_sf"/>
</dbReference>
<feature type="signal peptide" evidence="1">
    <location>
        <begin position="1"/>
        <end position="29"/>
    </location>
</feature>
<accession>A0A1N6SUN9</accession>
<dbReference type="SUPFAM" id="SSF110087">
    <property type="entry name" value="DR1885-like metal-binding protein"/>
    <property type="match status" value="1"/>
</dbReference>
<dbReference type="InterPro" id="IPR007410">
    <property type="entry name" value="LpqE-like"/>
</dbReference>
<protein>
    <recommendedName>
        <fullName evidence="4">Copper(I)-binding protein</fullName>
    </recommendedName>
</protein>
<dbReference type="RefSeq" id="WP_159454727.1">
    <property type="nucleotide sequence ID" value="NZ_FTNI01000002.1"/>
</dbReference>
<feature type="chain" id="PRO_5038487465" description="Copper(I)-binding protein" evidence="1">
    <location>
        <begin position="30"/>
        <end position="188"/>
    </location>
</feature>
<keyword evidence="1" id="KW-0732">Signal</keyword>
<dbReference type="STRING" id="58117.SAMN05421833_102120"/>
<evidence type="ECO:0008006" key="4">
    <source>
        <dbReference type="Google" id="ProtNLM"/>
    </source>
</evidence>
<name>A0A1N6SUN9_9ACTN</name>
<proteinExistence type="predicted"/>
<dbReference type="Proteomes" id="UP000186096">
    <property type="component" value="Unassembled WGS sequence"/>
</dbReference>
<organism evidence="2 3">
    <name type="scientific">Microbispora rosea</name>
    <dbReference type="NCBI Taxonomy" id="58117"/>
    <lineage>
        <taxon>Bacteria</taxon>
        <taxon>Bacillati</taxon>
        <taxon>Actinomycetota</taxon>
        <taxon>Actinomycetes</taxon>
        <taxon>Streptosporangiales</taxon>
        <taxon>Streptosporangiaceae</taxon>
        <taxon>Microbispora</taxon>
    </lineage>
</organism>
<gene>
    <name evidence="2" type="ORF">SAMN05421833_102120</name>
</gene>